<evidence type="ECO:0000313" key="4">
    <source>
        <dbReference type="Proteomes" id="UP001597045"/>
    </source>
</evidence>
<evidence type="ECO:0000256" key="2">
    <source>
        <dbReference type="ARBA" id="ARBA00023002"/>
    </source>
</evidence>
<sequence>RWREVLGFPVGITIGVVVGDVPSFRADQMPYGGVKGSGFGREGVRSAMADLSEERITVLTNVSL</sequence>
<accession>A0ABW3MEZ4</accession>
<dbReference type="InterPro" id="IPR016163">
    <property type="entry name" value="Ald_DH_C"/>
</dbReference>
<dbReference type="InterPro" id="IPR016161">
    <property type="entry name" value="Ald_DH/histidinol_DH"/>
</dbReference>
<comment type="caution">
    <text evidence="3">The sequence shown here is derived from an EMBL/GenBank/DDBJ whole genome shotgun (WGS) entry which is preliminary data.</text>
</comment>
<evidence type="ECO:0000256" key="1">
    <source>
        <dbReference type="ARBA" id="ARBA00009986"/>
    </source>
</evidence>
<dbReference type="Gene3D" id="3.40.309.10">
    <property type="entry name" value="Aldehyde Dehydrogenase, Chain A, domain 2"/>
    <property type="match status" value="1"/>
</dbReference>
<keyword evidence="2" id="KW-0560">Oxidoreductase</keyword>
<dbReference type="PANTHER" id="PTHR42991">
    <property type="entry name" value="ALDEHYDE DEHYDROGENASE"/>
    <property type="match status" value="1"/>
</dbReference>
<dbReference type="PANTHER" id="PTHR42991:SF1">
    <property type="entry name" value="ALDEHYDE DEHYDROGENASE"/>
    <property type="match status" value="1"/>
</dbReference>
<keyword evidence="4" id="KW-1185">Reference proteome</keyword>
<protein>
    <recommendedName>
        <fullName evidence="5">Aldehyde dehydrogenase family protein</fullName>
    </recommendedName>
</protein>
<dbReference type="InterPro" id="IPR051020">
    <property type="entry name" value="ALDH-related_metabolic_enz"/>
</dbReference>
<dbReference type="InterPro" id="IPR016162">
    <property type="entry name" value="Ald_DH_N"/>
</dbReference>
<dbReference type="SUPFAM" id="SSF53720">
    <property type="entry name" value="ALDH-like"/>
    <property type="match status" value="1"/>
</dbReference>
<proteinExistence type="inferred from homology"/>
<gene>
    <name evidence="3" type="ORF">ACFQ1S_28965</name>
</gene>
<dbReference type="EMBL" id="JBHTIS010002085">
    <property type="protein sequence ID" value="MFD1049283.1"/>
    <property type="molecule type" value="Genomic_DNA"/>
</dbReference>
<organism evidence="3 4">
    <name type="scientific">Kibdelosporangium lantanae</name>
    <dbReference type="NCBI Taxonomy" id="1497396"/>
    <lineage>
        <taxon>Bacteria</taxon>
        <taxon>Bacillati</taxon>
        <taxon>Actinomycetota</taxon>
        <taxon>Actinomycetes</taxon>
        <taxon>Pseudonocardiales</taxon>
        <taxon>Pseudonocardiaceae</taxon>
        <taxon>Kibdelosporangium</taxon>
    </lineage>
</organism>
<feature type="non-terminal residue" evidence="3">
    <location>
        <position position="1"/>
    </location>
</feature>
<reference evidence="4" key="1">
    <citation type="journal article" date="2019" name="Int. J. Syst. Evol. Microbiol.">
        <title>The Global Catalogue of Microorganisms (GCM) 10K type strain sequencing project: providing services to taxonomists for standard genome sequencing and annotation.</title>
        <authorList>
            <consortium name="The Broad Institute Genomics Platform"/>
            <consortium name="The Broad Institute Genome Sequencing Center for Infectious Disease"/>
            <person name="Wu L."/>
            <person name="Ma J."/>
        </authorList>
    </citation>
    <scope>NUCLEOTIDE SEQUENCE [LARGE SCALE GENOMIC DNA]</scope>
    <source>
        <strain evidence="4">JCM 31486</strain>
    </source>
</reference>
<name>A0ABW3MEZ4_9PSEU</name>
<evidence type="ECO:0000313" key="3">
    <source>
        <dbReference type="EMBL" id="MFD1049283.1"/>
    </source>
</evidence>
<dbReference type="Gene3D" id="3.40.605.10">
    <property type="entry name" value="Aldehyde Dehydrogenase, Chain A, domain 1"/>
    <property type="match status" value="1"/>
</dbReference>
<comment type="similarity">
    <text evidence="1">Belongs to the aldehyde dehydrogenase family.</text>
</comment>
<dbReference type="Proteomes" id="UP001597045">
    <property type="component" value="Unassembled WGS sequence"/>
</dbReference>
<evidence type="ECO:0008006" key="5">
    <source>
        <dbReference type="Google" id="ProtNLM"/>
    </source>
</evidence>